<dbReference type="AlphaFoldDB" id="A0A8J8AWW4"/>
<protein>
    <submittedName>
        <fullName evidence="1">Uncharacterized protein</fullName>
    </submittedName>
</protein>
<dbReference type="EMBL" id="JAGQFT020000001">
    <property type="protein sequence ID" value="MBS7455851.1"/>
    <property type="molecule type" value="Genomic_DNA"/>
</dbReference>
<sequence length="163" mass="17382">MASIPSSPLRRASALALVLVLCGCDLPRDPAGSTERIVGGTLRIGVVDAPGWTDAAARTGAEADAVRRFAATLGARPVWRAGSESQLMHALQIADVDLVVGAIAADSPWDRRVGMSRPFPAKRYAAADAEVFVPAHVWAVQPGENRFLLRVEAFLEQDRQAAR</sequence>
<evidence type="ECO:0000313" key="1">
    <source>
        <dbReference type="EMBL" id="MBR0561996.1"/>
    </source>
</evidence>
<dbReference type="EMBL" id="JAGQFT010000030">
    <property type="protein sequence ID" value="MBR0561996.1"/>
    <property type="molecule type" value="Genomic_DNA"/>
</dbReference>
<evidence type="ECO:0000313" key="3">
    <source>
        <dbReference type="Proteomes" id="UP000675747"/>
    </source>
</evidence>
<dbReference type="SUPFAM" id="SSF53850">
    <property type="entry name" value="Periplasmic binding protein-like II"/>
    <property type="match status" value="1"/>
</dbReference>
<keyword evidence="3" id="KW-1185">Reference proteome</keyword>
<evidence type="ECO:0000313" key="2">
    <source>
        <dbReference type="EMBL" id="MBS7455851.1"/>
    </source>
</evidence>
<reference evidence="1" key="2">
    <citation type="submission" date="2021-04" db="EMBL/GenBank/DDBJ databases">
        <authorList>
            <person name="Karlyshev A.V."/>
        </authorList>
    </citation>
    <scope>NUCLEOTIDE SEQUENCE</scope>
    <source>
        <strain evidence="1">LMG 29479</strain>
    </source>
</reference>
<gene>
    <name evidence="2" type="ORF">KB893_001730</name>
    <name evidence="1" type="ORF">KB893_05645</name>
</gene>
<dbReference type="RefSeq" id="WP_211925962.1">
    <property type="nucleotide sequence ID" value="NZ_JAGQFT020000001.1"/>
</dbReference>
<proteinExistence type="predicted"/>
<organism evidence="1">
    <name type="scientific">Coralloluteibacterium stylophorae</name>
    <dbReference type="NCBI Taxonomy" id="1776034"/>
    <lineage>
        <taxon>Bacteria</taxon>
        <taxon>Pseudomonadati</taxon>
        <taxon>Pseudomonadota</taxon>
        <taxon>Gammaproteobacteria</taxon>
        <taxon>Lysobacterales</taxon>
        <taxon>Lysobacteraceae</taxon>
        <taxon>Coralloluteibacterium</taxon>
    </lineage>
</organism>
<name>A0A8J8AWW4_9GAMM</name>
<reference evidence="2 3" key="1">
    <citation type="journal article" date="2021" name="Microbiol. Resour. Announc.">
        <title>Draft Genome Sequence of Coralloluteibacterium stylophorae LMG 29479T.</title>
        <authorList>
            <person name="Karlyshev A.V."/>
            <person name="Kudryashova E.B."/>
            <person name="Ariskina E.V."/>
            <person name="Conroy A.P."/>
            <person name="Abidueva E.Y."/>
        </authorList>
    </citation>
    <scope>NUCLEOTIDE SEQUENCE [LARGE SCALE GENOMIC DNA]</scope>
    <source>
        <strain evidence="2 3">LMG 29479</strain>
    </source>
</reference>
<comment type="caution">
    <text evidence="1">The sequence shown here is derived from an EMBL/GenBank/DDBJ whole genome shotgun (WGS) entry which is preliminary data.</text>
</comment>
<dbReference type="Gene3D" id="3.40.190.10">
    <property type="entry name" value="Periplasmic binding protein-like II"/>
    <property type="match status" value="1"/>
</dbReference>
<accession>A0A8J8AWW4</accession>
<dbReference type="Proteomes" id="UP000675747">
    <property type="component" value="Unassembled WGS sequence"/>
</dbReference>